<feature type="region of interest" description="Disordered" evidence="1">
    <location>
        <begin position="188"/>
        <end position="216"/>
    </location>
</feature>
<protein>
    <submittedName>
        <fullName evidence="2">3-methylfumaryl-CoA hydratase</fullName>
    </submittedName>
</protein>
<dbReference type="PANTHER" id="PTHR28152:SF1">
    <property type="entry name" value="HYDROXYACYL-THIOESTER DEHYDRATASE TYPE 2, MITOCHONDRIAL"/>
    <property type="match status" value="1"/>
</dbReference>
<dbReference type="OrthoDB" id="7183822at2"/>
<name>A0A222VQB2_9PSEU</name>
<dbReference type="PANTHER" id="PTHR28152">
    <property type="entry name" value="HYDROXYACYL-THIOESTER DEHYDRATASE TYPE 2, MITOCHONDRIAL"/>
    <property type="match status" value="1"/>
</dbReference>
<organism evidence="2 3">
    <name type="scientific">Prauserella marina</name>
    <dbReference type="NCBI Taxonomy" id="530584"/>
    <lineage>
        <taxon>Bacteria</taxon>
        <taxon>Bacillati</taxon>
        <taxon>Actinomycetota</taxon>
        <taxon>Actinomycetes</taxon>
        <taxon>Pseudonocardiales</taxon>
        <taxon>Pseudonocardiaceae</taxon>
        <taxon>Prauserella</taxon>
    </lineage>
</organism>
<dbReference type="SUPFAM" id="SSF54637">
    <property type="entry name" value="Thioesterase/thiol ester dehydrase-isomerase"/>
    <property type="match status" value="1"/>
</dbReference>
<dbReference type="Proteomes" id="UP000199494">
    <property type="component" value="Unassembled WGS sequence"/>
</dbReference>
<dbReference type="InterPro" id="IPR029069">
    <property type="entry name" value="HotDog_dom_sf"/>
</dbReference>
<dbReference type="Gene3D" id="3.10.129.10">
    <property type="entry name" value="Hotdog Thioesterase"/>
    <property type="match status" value="1"/>
</dbReference>
<evidence type="ECO:0000313" key="2">
    <source>
        <dbReference type="EMBL" id="SDC99266.1"/>
    </source>
</evidence>
<proteinExistence type="predicted"/>
<dbReference type="EMBL" id="FMZE01000005">
    <property type="protein sequence ID" value="SDC99266.1"/>
    <property type="molecule type" value="Genomic_DNA"/>
</dbReference>
<feature type="compositionally biased region" description="Basic and acidic residues" evidence="1">
    <location>
        <begin position="199"/>
        <end position="210"/>
    </location>
</feature>
<evidence type="ECO:0000313" key="3">
    <source>
        <dbReference type="Proteomes" id="UP000199494"/>
    </source>
</evidence>
<dbReference type="STRING" id="530584.SAMN05421630_10581"/>
<dbReference type="KEGG" id="pmad:BAY61_15180"/>
<keyword evidence="3" id="KW-1185">Reference proteome</keyword>
<sequence>MEECSSNNVVVQSLPEPWTPARLDVPDEAPAELVGMVGDFAPPVFGTTSVIDPWRAQALAGVLGVEPPAEREGDPLPLGWQEVYFRDPIARGTLAEDGHAADHALMPTNRPRRRVFGGATMDLTTPLRVGDEVTRLSLLEDCRIRPGRTGWLLVLTELHAYTTAENSEISGSQDGLALTERRKVVLRYDGAAPAQSGPRADRTPPPRPEPEITTTLTPDPVTLFRFSALTYNPHRIHYDHRYATGVEGHADLVVHGPLSALLLLDVARRATGPKPLTHYDFSLLTPAYVDRATTFTASRDDEGWTLTGTQKGRRIISGNAH</sequence>
<dbReference type="InterPro" id="IPR052741">
    <property type="entry name" value="Mitochondrial_HTD2"/>
</dbReference>
<gene>
    <name evidence="2" type="ORF">SAMN05421630_10581</name>
</gene>
<accession>A0A222VQB2</accession>
<reference evidence="2 3" key="1">
    <citation type="submission" date="2016-10" db="EMBL/GenBank/DDBJ databases">
        <authorList>
            <person name="de Groot N.N."/>
        </authorList>
    </citation>
    <scope>NUCLEOTIDE SEQUENCE [LARGE SCALE GENOMIC DNA]</scope>
    <source>
        <strain evidence="2 3">CGMCC 4.5506</strain>
    </source>
</reference>
<dbReference type="GO" id="GO:0019171">
    <property type="term" value="F:(3R)-hydroxyacyl-[acyl-carrier-protein] dehydratase activity"/>
    <property type="evidence" value="ECO:0007669"/>
    <property type="project" value="TreeGrafter"/>
</dbReference>
<dbReference type="RefSeq" id="WP_091804236.1">
    <property type="nucleotide sequence ID" value="NZ_CP016353.1"/>
</dbReference>
<dbReference type="AlphaFoldDB" id="A0A222VQB2"/>
<evidence type="ECO:0000256" key="1">
    <source>
        <dbReference type="SAM" id="MobiDB-lite"/>
    </source>
</evidence>